<dbReference type="SUPFAM" id="SSF82919">
    <property type="entry name" value="Zn-finger domain of Sec23/24"/>
    <property type="match status" value="1"/>
</dbReference>
<dbReference type="AlphaFoldDB" id="A0A2V3J4W7"/>
<dbReference type="GO" id="GO:0070971">
    <property type="term" value="C:endoplasmic reticulum exit site"/>
    <property type="evidence" value="ECO:0007669"/>
    <property type="project" value="TreeGrafter"/>
</dbReference>
<organism evidence="3 4">
    <name type="scientific">Gracilariopsis chorda</name>
    <dbReference type="NCBI Taxonomy" id="448386"/>
    <lineage>
        <taxon>Eukaryota</taxon>
        <taxon>Rhodophyta</taxon>
        <taxon>Florideophyceae</taxon>
        <taxon>Rhodymeniophycidae</taxon>
        <taxon>Gracilariales</taxon>
        <taxon>Gracilariaceae</taxon>
        <taxon>Gracilariopsis</taxon>
    </lineage>
</organism>
<accession>A0A2V3J4W7</accession>
<dbReference type="InterPro" id="IPR036174">
    <property type="entry name" value="Znf_Sec23_Sec24_sf"/>
</dbReference>
<name>A0A2V3J4W7_9FLOR</name>
<evidence type="ECO:0000256" key="1">
    <source>
        <dbReference type="RuleBase" id="RU365030"/>
    </source>
</evidence>
<evidence type="ECO:0000313" key="4">
    <source>
        <dbReference type="Proteomes" id="UP000247409"/>
    </source>
</evidence>
<gene>
    <name evidence="3" type="ORF">BWQ96_01880</name>
</gene>
<dbReference type="PANTHER" id="PTHR11141:SF6">
    <property type="entry name" value="PROTEIN TRANSPORT PROTEIN SEC23 A"/>
    <property type="match status" value="1"/>
</dbReference>
<dbReference type="GO" id="GO:0090110">
    <property type="term" value="P:COPII-coated vesicle cargo loading"/>
    <property type="evidence" value="ECO:0007669"/>
    <property type="project" value="TreeGrafter"/>
</dbReference>
<feature type="compositionally biased region" description="Polar residues" evidence="2">
    <location>
        <begin position="1"/>
        <end position="23"/>
    </location>
</feature>
<dbReference type="STRING" id="448386.A0A2V3J4W7"/>
<evidence type="ECO:0000256" key="2">
    <source>
        <dbReference type="SAM" id="MobiDB-lite"/>
    </source>
</evidence>
<dbReference type="GO" id="GO:0008270">
    <property type="term" value="F:zinc ion binding"/>
    <property type="evidence" value="ECO:0007669"/>
    <property type="project" value="InterPro"/>
</dbReference>
<dbReference type="PANTHER" id="PTHR11141">
    <property type="entry name" value="PROTEIN TRANSPORT PROTEIN SEC23"/>
    <property type="match status" value="1"/>
</dbReference>
<keyword evidence="1" id="KW-0813">Transport</keyword>
<comment type="function">
    <text evidence="1">Component of the coat protein complex II (COPII) which promotes the formation of transport vesicles from the endoplasmic reticulum (ER). The coat has two main functions, the physical deformation of the endoplasmic reticulum membrane into vesicles and the selection of cargo molecules.</text>
</comment>
<proteinExistence type="inferred from homology"/>
<dbReference type="GO" id="GO:0005789">
    <property type="term" value="C:endoplasmic reticulum membrane"/>
    <property type="evidence" value="ECO:0007669"/>
    <property type="project" value="UniProtKB-SubCell"/>
</dbReference>
<dbReference type="EMBL" id="NBIV01000014">
    <property type="protein sequence ID" value="PXF48420.1"/>
    <property type="molecule type" value="Genomic_DNA"/>
</dbReference>
<keyword evidence="1" id="KW-0931">ER-Golgi transport</keyword>
<feature type="region of interest" description="Disordered" evidence="2">
    <location>
        <begin position="41"/>
        <end position="79"/>
    </location>
</feature>
<keyword evidence="1" id="KW-0968">Cytoplasmic vesicle</keyword>
<feature type="region of interest" description="Disordered" evidence="2">
    <location>
        <begin position="1"/>
        <end position="29"/>
    </location>
</feature>
<keyword evidence="1" id="KW-0256">Endoplasmic reticulum</keyword>
<comment type="similarity">
    <text evidence="1">Belongs to the SEC23/SEC24 family. SEC23 subfamily.</text>
</comment>
<dbReference type="SUPFAM" id="SSF81995">
    <property type="entry name" value="beta-sandwich domain of Sec23/24"/>
    <property type="match status" value="1"/>
</dbReference>
<feature type="compositionally biased region" description="Polar residues" evidence="2">
    <location>
        <begin position="60"/>
        <end position="73"/>
    </location>
</feature>
<keyword evidence="1" id="KW-0963">Cytoplasm</keyword>
<dbReference type="GO" id="GO:0030127">
    <property type="term" value="C:COPII vesicle coat"/>
    <property type="evidence" value="ECO:0007669"/>
    <property type="project" value="InterPro"/>
</dbReference>
<keyword evidence="1" id="KW-0479">Metal-binding</keyword>
<sequence length="889" mass="94979">MSNTPHSSQLSRGSALADTSQIPETDIPVSPVHSFLSRFLGRSISNPSSPPIPATSSTPHETTNPKASTNAPQQVPADEVTSAVASIHLDQENNLDPDVSPQTSSSLPHQNEDEITPNGTNQTPAEQKLPPAKTLEQVADEAEDTLIQVKPDTDSLLFEGRPSHPILRFSAGNALIDHNALDKTGLPLGFVWSPFGDLREVHRIPKAPYRCGTCGSFVAKGNGAEGLLAGSSRWTCAFCGRNDNDVGDTPPEKLKDSTSYPQLFSDTVQYEQPQQPPTPINRRGAIILIIDENLEEEEADWARTAVAAVHVAAAERGLRFALLTIGSGCSVAVRRDDDTSAASFEMLSAARASKLTTTEKERFFLNPPASVVSGTAYANGTYEELEKAPTDPFITPRAASAFVAERDGATAEKKDGEEGQPRRRVVRLPADAESRRLDVAIVVAFELIKDIADSESTRILSLITGPPTLAEHALRTSSPRPLSGTAPDEAKLESSESFVALSKLYEQVGSKAGDMRIALDFLCFGAEDGFAGEILLGAAKRSRGGLLYSATHTFSSAPALAEAAVFLVQRSTNPGVVSIRVSSPLSVARVIGPAFPTASQHTYAVPGVDPITGFCVVLKSQIAPEADADVLSHAVVQLAAKAGNITRVVTVRIPLTKNVHEYMNSLDAEICALILGKACIVSGGALTRPSISRQAVDLTVQRLLLGSEKATGVARLLFELRRGLLLGQHVHGDISLVLRSFFLRSDVSLASLLMSPRLFTNAMADDATGLMAEVQLEKMYVTDEAVLVLDTGFNVFVYVGPRASKESEDAISQSARAVAAKRISPCQLWKLTPGPDAEYLLETYLSPSSESKSRRRLDALEQGFIAYCTSLARGSKSVKALKQAQASST</sequence>
<dbReference type="InterPro" id="IPR037364">
    <property type="entry name" value="Sec23"/>
</dbReference>
<dbReference type="OrthoDB" id="3979788at2759"/>
<comment type="subcellular location">
    <subcellularLocation>
        <location evidence="1">Cytoplasmic vesicle</location>
        <location evidence="1">COPII-coated vesicle membrane</location>
        <topology evidence="1">Peripheral membrane protein</topology>
        <orientation evidence="1">Cytoplasmic side</orientation>
    </subcellularLocation>
    <subcellularLocation>
        <location evidence="1">Endoplasmic reticulum membrane</location>
        <topology evidence="1">Peripheral membrane protein</topology>
        <orientation evidence="1">Cytoplasmic side</orientation>
    </subcellularLocation>
</comment>
<dbReference type="GO" id="GO:0005096">
    <property type="term" value="F:GTPase activator activity"/>
    <property type="evidence" value="ECO:0007669"/>
    <property type="project" value="TreeGrafter"/>
</dbReference>
<keyword evidence="1" id="KW-0862">Zinc</keyword>
<protein>
    <recommendedName>
        <fullName evidence="1">Protein transport protein SEC23</fullName>
    </recommendedName>
</protein>
<keyword evidence="4" id="KW-1185">Reference proteome</keyword>
<dbReference type="Proteomes" id="UP000247409">
    <property type="component" value="Unassembled WGS sequence"/>
</dbReference>
<keyword evidence="1" id="KW-0472">Membrane</keyword>
<keyword evidence="1" id="KW-0653">Protein transport</keyword>
<feature type="region of interest" description="Disordered" evidence="2">
    <location>
        <begin position="93"/>
        <end position="130"/>
    </location>
</feature>
<evidence type="ECO:0000313" key="3">
    <source>
        <dbReference type="EMBL" id="PXF48420.1"/>
    </source>
</evidence>
<dbReference type="GO" id="GO:0006886">
    <property type="term" value="P:intracellular protein transport"/>
    <property type="evidence" value="ECO:0007669"/>
    <property type="project" value="InterPro"/>
</dbReference>
<feature type="compositionally biased region" description="Polar residues" evidence="2">
    <location>
        <begin position="100"/>
        <end position="109"/>
    </location>
</feature>
<comment type="caution">
    <text evidence="3">The sequence shown here is derived from an EMBL/GenBank/DDBJ whole genome shotgun (WGS) entry which is preliminary data.</text>
</comment>
<reference evidence="3 4" key="1">
    <citation type="journal article" date="2018" name="Mol. Biol. Evol.">
        <title>Analysis of the draft genome of the red seaweed Gracilariopsis chorda provides insights into genome size evolution in Rhodophyta.</title>
        <authorList>
            <person name="Lee J."/>
            <person name="Yang E.C."/>
            <person name="Graf L."/>
            <person name="Yang J.H."/>
            <person name="Qiu H."/>
            <person name="Zel Zion U."/>
            <person name="Chan C.X."/>
            <person name="Stephens T.G."/>
            <person name="Weber A.P.M."/>
            <person name="Boo G.H."/>
            <person name="Boo S.M."/>
            <person name="Kim K.M."/>
            <person name="Shin Y."/>
            <person name="Jung M."/>
            <person name="Lee S.J."/>
            <person name="Yim H.S."/>
            <person name="Lee J.H."/>
            <person name="Bhattacharya D."/>
            <person name="Yoon H.S."/>
        </authorList>
    </citation>
    <scope>NUCLEOTIDE SEQUENCE [LARGE SCALE GENOMIC DNA]</scope>
    <source>
        <strain evidence="3 4">SKKU-2015</strain>
        <tissue evidence="3">Whole body</tissue>
    </source>
</reference>